<dbReference type="HOGENOM" id="CLU_2365232_0_0_1"/>
<proteinExistence type="predicted"/>
<evidence type="ECO:0000313" key="1">
    <source>
        <dbReference type="EMBL" id="EXL63792.1"/>
    </source>
</evidence>
<protein>
    <submittedName>
        <fullName evidence="1">Uncharacterized protein</fullName>
    </submittedName>
</protein>
<organism evidence="1">
    <name type="scientific">Fusarium oxysporum f. sp. conglutinans race 2 54008</name>
    <dbReference type="NCBI Taxonomy" id="1089457"/>
    <lineage>
        <taxon>Eukaryota</taxon>
        <taxon>Fungi</taxon>
        <taxon>Dikarya</taxon>
        <taxon>Ascomycota</taxon>
        <taxon>Pezizomycotina</taxon>
        <taxon>Sordariomycetes</taxon>
        <taxon>Hypocreomycetidae</taxon>
        <taxon>Hypocreales</taxon>
        <taxon>Nectriaceae</taxon>
        <taxon>Fusarium</taxon>
        <taxon>Fusarium oxysporum species complex</taxon>
    </lineage>
</organism>
<dbReference type="EMBL" id="KK034730">
    <property type="protein sequence ID" value="EXL63792.1"/>
    <property type="molecule type" value="Genomic_DNA"/>
</dbReference>
<reference evidence="1" key="2">
    <citation type="submission" date="2014-03" db="EMBL/GenBank/DDBJ databases">
        <title>The Genome Annotation of Fusarium oxysporum PHW808.</title>
        <authorList>
            <consortium name="The Broad Institute Genomics Platform"/>
            <person name="Ma L.-J."/>
            <person name="Corby-Kistler H."/>
            <person name="Broz K."/>
            <person name="Gale L.R."/>
            <person name="Jonkers W."/>
            <person name="O'Donnell K."/>
            <person name="Ploetz R."/>
            <person name="Steinberg C."/>
            <person name="Schwartz D.C."/>
            <person name="VanEtten H."/>
            <person name="Zhou S."/>
            <person name="Young S.K."/>
            <person name="Zeng Q."/>
            <person name="Gargeya S."/>
            <person name="Fitzgerald M."/>
            <person name="Abouelleil A."/>
            <person name="Alvarado L."/>
            <person name="Chapman S.B."/>
            <person name="Gainer-Dewar J."/>
            <person name="Goldberg J."/>
            <person name="Griggs A."/>
            <person name="Gujja S."/>
            <person name="Hansen M."/>
            <person name="Howarth C."/>
            <person name="Imamovic A."/>
            <person name="Ireland A."/>
            <person name="Larimer J."/>
            <person name="McCowan C."/>
            <person name="Murphy C."/>
            <person name="Pearson M."/>
            <person name="Poon T.W."/>
            <person name="Priest M."/>
            <person name="Roberts A."/>
            <person name="Saif S."/>
            <person name="Shea T."/>
            <person name="Sykes S."/>
            <person name="Wortman J."/>
            <person name="Nusbaum C."/>
            <person name="Birren B."/>
        </authorList>
    </citation>
    <scope>NUCLEOTIDE SEQUENCE</scope>
    <source>
        <strain evidence="1">54008</strain>
    </source>
</reference>
<accession>X0GJK2</accession>
<sequence length="96" mass="10555">CFVFKVQRGVLNKLELIELLNALARSLHSVNNIVQLANRAFRPPKFYLILDLFLRLAVVLKGVGVRAKENGSGDEVDNIPTATKPSVLLVEAELSA</sequence>
<reference evidence="1" key="1">
    <citation type="submission" date="2011-11" db="EMBL/GenBank/DDBJ databases">
        <title>The Genome Sequence of Fusarium oxysporum PHW808.</title>
        <authorList>
            <consortium name="The Broad Institute Genome Sequencing Platform"/>
            <person name="Ma L.-J."/>
            <person name="Gale L.R."/>
            <person name="Schwartz D.C."/>
            <person name="Zhou S."/>
            <person name="Corby-Kistler H."/>
            <person name="Young S.K."/>
            <person name="Zeng Q."/>
            <person name="Gargeya S."/>
            <person name="Fitzgerald M."/>
            <person name="Haas B."/>
            <person name="Abouelleil A."/>
            <person name="Alvarado L."/>
            <person name="Arachchi H.M."/>
            <person name="Berlin A."/>
            <person name="Brown A."/>
            <person name="Chapman S.B."/>
            <person name="Chen Z."/>
            <person name="Dunbar C."/>
            <person name="Freedman E."/>
            <person name="Gearin G."/>
            <person name="Goldberg J."/>
            <person name="Griggs A."/>
            <person name="Gujja S."/>
            <person name="Heiman D."/>
            <person name="Howarth C."/>
            <person name="Larson L."/>
            <person name="Lui A."/>
            <person name="MacDonald P.J.P."/>
            <person name="Montmayeur A."/>
            <person name="Murphy C."/>
            <person name="Neiman D."/>
            <person name="Pearson M."/>
            <person name="Priest M."/>
            <person name="Roberts A."/>
            <person name="Saif S."/>
            <person name="Shea T."/>
            <person name="Shenoy N."/>
            <person name="Sisk P."/>
            <person name="Stolte C."/>
            <person name="Sykes S."/>
            <person name="Wortman J."/>
            <person name="Nusbaum C."/>
            <person name="Birren B."/>
        </authorList>
    </citation>
    <scope>NUCLEOTIDE SEQUENCE [LARGE SCALE GENOMIC DNA]</scope>
    <source>
        <strain evidence="1">54008</strain>
    </source>
</reference>
<dbReference type="AlphaFoldDB" id="X0GJK2"/>
<feature type="non-terminal residue" evidence="1">
    <location>
        <position position="1"/>
    </location>
</feature>
<dbReference type="Proteomes" id="UP000030676">
    <property type="component" value="Unassembled WGS sequence"/>
</dbReference>
<gene>
    <name evidence="1" type="ORF">FOPG_19935</name>
</gene>
<name>X0GJK2_FUSOX</name>